<evidence type="ECO:0000313" key="3">
    <source>
        <dbReference type="Proteomes" id="UP000822688"/>
    </source>
</evidence>
<organism evidence="2 3">
    <name type="scientific">Ceratodon purpureus</name>
    <name type="common">Fire moss</name>
    <name type="synonym">Dicranum purpureum</name>
    <dbReference type="NCBI Taxonomy" id="3225"/>
    <lineage>
        <taxon>Eukaryota</taxon>
        <taxon>Viridiplantae</taxon>
        <taxon>Streptophyta</taxon>
        <taxon>Embryophyta</taxon>
        <taxon>Bryophyta</taxon>
        <taxon>Bryophytina</taxon>
        <taxon>Bryopsida</taxon>
        <taxon>Dicranidae</taxon>
        <taxon>Pseudoditrichales</taxon>
        <taxon>Ditrichaceae</taxon>
        <taxon>Ceratodon</taxon>
    </lineage>
</organism>
<evidence type="ECO:0000313" key="2">
    <source>
        <dbReference type="EMBL" id="KAG0589134.1"/>
    </source>
</evidence>
<feature type="transmembrane region" description="Helical" evidence="1">
    <location>
        <begin position="31"/>
        <end position="49"/>
    </location>
</feature>
<comment type="caution">
    <text evidence="2">The sequence shown here is derived from an EMBL/GenBank/DDBJ whole genome shotgun (WGS) entry which is preliminary data.</text>
</comment>
<keyword evidence="1" id="KW-0472">Membrane</keyword>
<gene>
    <name evidence="2" type="ORF">KC19_2G293600</name>
</gene>
<keyword evidence="3" id="KW-1185">Reference proteome</keyword>
<proteinExistence type="predicted"/>
<dbReference type="PANTHER" id="PTHR36703">
    <property type="entry name" value="TRIACYLGLYCEROL LIPASE-LIKE PROTEIN"/>
    <property type="match status" value="1"/>
</dbReference>
<dbReference type="EMBL" id="CM026422">
    <property type="protein sequence ID" value="KAG0589134.1"/>
    <property type="molecule type" value="Genomic_DNA"/>
</dbReference>
<keyword evidence="1" id="KW-1133">Transmembrane helix</keyword>
<accession>A0A8T0IZI2</accession>
<sequence>MQYVRGKATHGYKAVHDTFFSVKAVFEKHNVVFTIGASLASAGAAWAGYTARQLHQRKVEERLNSIEHAMTSVHNLEVEQVQAITKGIGISYPACAATAATTLLIGYGFGFRGGRRYTLNRIRKQQQKLLTMPKLNLPKPSRFSQVFQRKSVIHPIKASELLETKEKPAMRAVEAADVPETGVK</sequence>
<evidence type="ECO:0000256" key="1">
    <source>
        <dbReference type="SAM" id="Phobius"/>
    </source>
</evidence>
<dbReference type="Proteomes" id="UP000822688">
    <property type="component" value="Chromosome 2"/>
</dbReference>
<dbReference type="PANTHER" id="PTHR36703:SF1">
    <property type="entry name" value="TRIACYLGLYCEROL LIPASE-LIKE PROTEIN"/>
    <property type="match status" value="1"/>
</dbReference>
<protein>
    <submittedName>
        <fullName evidence="2">Uncharacterized protein</fullName>
    </submittedName>
</protein>
<keyword evidence="1" id="KW-0812">Transmembrane</keyword>
<dbReference type="AlphaFoldDB" id="A0A8T0IZI2"/>
<reference evidence="2" key="1">
    <citation type="submission" date="2020-06" db="EMBL/GenBank/DDBJ databases">
        <title>WGS assembly of Ceratodon purpureus strain R40.</title>
        <authorList>
            <person name="Carey S.B."/>
            <person name="Jenkins J."/>
            <person name="Shu S."/>
            <person name="Lovell J.T."/>
            <person name="Sreedasyam A."/>
            <person name="Maumus F."/>
            <person name="Tiley G.P."/>
            <person name="Fernandez-Pozo N."/>
            <person name="Barry K."/>
            <person name="Chen C."/>
            <person name="Wang M."/>
            <person name="Lipzen A."/>
            <person name="Daum C."/>
            <person name="Saski C.A."/>
            <person name="Payton A.C."/>
            <person name="Mcbreen J.C."/>
            <person name="Conrad R.E."/>
            <person name="Kollar L.M."/>
            <person name="Olsson S."/>
            <person name="Huttunen S."/>
            <person name="Landis J.B."/>
            <person name="Wickett N.J."/>
            <person name="Johnson M.G."/>
            <person name="Rensing S.A."/>
            <person name="Grimwood J."/>
            <person name="Schmutz J."/>
            <person name="Mcdaniel S.F."/>
        </authorList>
    </citation>
    <scope>NUCLEOTIDE SEQUENCE</scope>
    <source>
        <strain evidence="2">R40</strain>
    </source>
</reference>
<name>A0A8T0IZI2_CERPU</name>